<dbReference type="Proteomes" id="UP000785200">
    <property type="component" value="Unassembled WGS sequence"/>
</dbReference>
<keyword evidence="3" id="KW-1185">Reference proteome</keyword>
<evidence type="ECO:0000256" key="1">
    <source>
        <dbReference type="PIRSR" id="PIRSR605493-1"/>
    </source>
</evidence>
<dbReference type="OrthoDB" id="1476984at2759"/>
<gene>
    <name evidence="2" type="ORF">D0Z07_0362</name>
</gene>
<feature type="binding site" evidence="1">
    <location>
        <begin position="81"/>
        <end position="84"/>
    </location>
    <ligand>
        <name>substrate</name>
    </ligand>
</feature>
<dbReference type="PANTHER" id="PTHR33254">
    <property type="entry name" value="4-HYDROXY-4-METHYL-2-OXOGLUTARATE ALDOLASE 3-RELATED"/>
    <property type="match status" value="1"/>
</dbReference>
<dbReference type="PANTHER" id="PTHR33254:SF4">
    <property type="entry name" value="4-HYDROXY-4-METHYL-2-OXOGLUTARATE ALDOLASE 3-RELATED"/>
    <property type="match status" value="1"/>
</dbReference>
<dbReference type="AlphaFoldDB" id="A0A9P6VR93"/>
<sequence>IADALVKLKVPYGGYLQGLSMYSPEREVGSAKIFGPAFTVHMVLESDTKAPTPATHFVDSIPKDSVIFLSQPKKTINSVWGGLMSTRAQVLGSQGVVIDGYFRDINEHKDLNFPLFARGFSIVASNTFTRTSAINVPVPFVSENQTDPITINPGDFILADADGVVVIPPPLVEQCLKLCEERNEVDKKTRECLVNGEAFGPTIARLRK</sequence>
<dbReference type="InterPro" id="IPR036704">
    <property type="entry name" value="RraA/RraA-like_sf"/>
</dbReference>
<dbReference type="Gene3D" id="3.50.30.40">
    <property type="entry name" value="Ribonuclease E inhibitor RraA/RraA-like"/>
    <property type="match status" value="1"/>
</dbReference>
<feature type="non-terminal residue" evidence="2">
    <location>
        <position position="1"/>
    </location>
</feature>
<dbReference type="CDD" id="cd16841">
    <property type="entry name" value="RraA_family"/>
    <property type="match status" value="1"/>
</dbReference>
<feature type="binding site" evidence="1">
    <location>
        <position position="104"/>
    </location>
    <ligand>
        <name>Mg(2+)</name>
        <dbReference type="ChEBI" id="CHEBI:18420"/>
    </ligand>
</feature>
<evidence type="ECO:0000313" key="2">
    <source>
        <dbReference type="EMBL" id="KAG0652742.1"/>
    </source>
</evidence>
<dbReference type="GO" id="GO:0046872">
    <property type="term" value="F:metal ion binding"/>
    <property type="evidence" value="ECO:0007669"/>
    <property type="project" value="UniProtKB-KW"/>
</dbReference>
<dbReference type="InterPro" id="IPR005493">
    <property type="entry name" value="RraA/RraA-like"/>
</dbReference>
<dbReference type="EMBL" id="VNKQ01000002">
    <property type="protein sequence ID" value="KAG0652742.1"/>
    <property type="molecule type" value="Genomic_DNA"/>
</dbReference>
<organism evidence="2 3">
    <name type="scientific">Hyphodiscus hymeniophilus</name>
    <dbReference type="NCBI Taxonomy" id="353542"/>
    <lineage>
        <taxon>Eukaryota</taxon>
        <taxon>Fungi</taxon>
        <taxon>Dikarya</taxon>
        <taxon>Ascomycota</taxon>
        <taxon>Pezizomycotina</taxon>
        <taxon>Leotiomycetes</taxon>
        <taxon>Helotiales</taxon>
        <taxon>Hyphodiscaceae</taxon>
        <taxon>Hyphodiscus</taxon>
    </lineage>
</organism>
<name>A0A9P6VR93_9HELO</name>
<proteinExistence type="predicted"/>
<reference evidence="2" key="1">
    <citation type="submission" date="2019-07" db="EMBL/GenBank/DDBJ databases">
        <title>Hyphodiscus hymeniophilus genome sequencing and assembly.</title>
        <authorList>
            <person name="Kramer G."/>
            <person name="Nodwell J."/>
        </authorList>
    </citation>
    <scope>NUCLEOTIDE SEQUENCE</scope>
    <source>
        <strain evidence="2">ATCC 34498</strain>
    </source>
</reference>
<feature type="binding site" evidence="1">
    <location>
        <position position="103"/>
    </location>
    <ligand>
        <name>substrate</name>
    </ligand>
</feature>
<evidence type="ECO:0000313" key="3">
    <source>
        <dbReference type="Proteomes" id="UP000785200"/>
    </source>
</evidence>
<accession>A0A9P6VR93</accession>
<dbReference type="SUPFAM" id="SSF89562">
    <property type="entry name" value="RraA-like"/>
    <property type="match status" value="1"/>
</dbReference>
<dbReference type="Pfam" id="PF03737">
    <property type="entry name" value="RraA-like"/>
    <property type="match status" value="1"/>
</dbReference>
<dbReference type="GO" id="GO:0047443">
    <property type="term" value="F:4-hydroxy-4-methyl-2-oxoglutarate aldolase activity"/>
    <property type="evidence" value="ECO:0007669"/>
    <property type="project" value="TreeGrafter"/>
</dbReference>
<dbReference type="GO" id="GO:0008948">
    <property type="term" value="F:oxaloacetate decarboxylase activity"/>
    <property type="evidence" value="ECO:0007669"/>
    <property type="project" value="TreeGrafter"/>
</dbReference>
<keyword evidence="1" id="KW-0460">Magnesium</keyword>
<keyword evidence="1" id="KW-0479">Metal-binding</keyword>
<comment type="cofactor">
    <cofactor evidence="1">
        <name>Mg(2+)</name>
        <dbReference type="ChEBI" id="CHEBI:18420"/>
    </cofactor>
</comment>
<protein>
    <submittedName>
        <fullName evidence="2">4-hydroxy-4-methyl-2-oxoglutarate aldolase</fullName>
    </submittedName>
</protein>
<comment type="caution">
    <text evidence="2">The sequence shown here is derived from an EMBL/GenBank/DDBJ whole genome shotgun (WGS) entry which is preliminary data.</text>
</comment>